<evidence type="ECO:0000259" key="3">
    <source>
        <dbReference type="Pfam" id="PF00384"/>
    </source>
</evidence>
<dbReference type="SUPFAM" id="SSF53706">
    <property type="entry name" value="Formate dehydrogenase/DMSO reductase, domains 1-3"/>
    <property type="match status" value="1"/>
</dbReference>
<dbReference type="Gene3D" id="3.40.50.12440">
    <property type="match status" value="2"/>
</dbReference>
<dbReference type="GO" id="GO:0016491">
    <property type="term" value="F:oxidoreductase activity"/>
    <property type="evidence" value="ECO:0007669"/>
    <property type="project" value="InterPro"/>
</dbReference>
<keyword evidence="2" id="KW-0479">Metal-binding</keyword>
<reference evidence="4" key="1">
    <citation type="journal article" date="2015" name="Nature">
        <title>Complex archaea that bridge the gap between prokaryotes and eukaryotes.</title>
        <authorList>
            <person name="Spang A."/>
            <person name="Saw J.H."/>
            <person name="Jorgensen S.L."/>
            <person name="Zaremba-Niedzwiedzka K."/>
            <person name="Martijn J."/>
            <person name="Lind A.E."/>
            <person name="van Eijk R."/>
            <person name="Schleper C."/>
            <person name="Guy L."/>
            <person name="Ettema T.J."/>
        </authorList>
    </citation>
    <scope>NUCLEOTIDE SEQUENCE</scope>
</reference>
<name>A0A0F9E4U0_9ZZZZ</name>
<evidence type="ECO:0000256" key="2">
    <source>
        <dbReference type="ARBA" id="ARBA00023014"/>
    </source>
</evidence>
<gene>
    <name evidence="4" type="ORF">LCGC14_2469660</name>
</gene>
<feature type="non-terminal residue" evidence="4">
    <location>
        <position position="291"/>
    </location>
</feature>
<proteinExistence type="predicted"/>
<evidence type="ECO:0000313" key="4">
    <source>
        <dbReference type="EMBL" id="KKL19023.1"/>
    </source>
</evidence>
<protein>
    <recommendedName>
        <fullName evidence="3">Molybdopterin oxidoreductase domain-containing protein</fullName>
    </recommendedName>
</protein>
<organism evidence="4">
    <name type="scientific">marine sediment metagenome</name>
    <dbReference type="NCBI Taxonomy" id="412755"/>
    <lineage>
        <taxon>unclassified sequences</taxon>
        <taxon>metagenomes</taxon>
        <taxon>ecological metagenomes</taxon>
    </lineage>
</organism>
<dbReference type="InterPro" id="IPR006656">
    <property type="entry name" value="Mopterin_OxRdtase"/>
</dbReference>
<accession>A0A0F9E4U0</accession>
<comment type="caution">
    <text evidence="4">The sequence shown here is derived from an EMBL/GenBank/DDBJ whole genome shotgun (WGS) entry which is preliminary data.</text>
</comment>
<dbReference type="InterPro" id="IPR050612">
    <property type="entry name" value="Prok_Mopterin_Oxidored"/>
</dbReference>
<feature type="domain" description="Molybdopterin oxidoreductase" evidence="3">
    <location>
        <begin position="21"/>
        <end position="200"/>
    </location>
</feature>
<keyword evidence="1" id="KW-0408">Iron</keyword>
<evidence type="ECO:0000256" key="1">
    <source>
        <dbReference type="ARBA" id="ARBA00023004"/>
    </source>
</evidence>
<dbReference type="Pfam" id="PF00384">
    <property type="entry name" value="Molybdopterin"/>
    <property type="match status" value="1"/>
</dbReference>
<dbReference type="AlphaFoldDB" id="A0A0F9E4U0"/>
<dbReference type="GO" id="GO:0051536">
    <property type="term" value="F:iron-sulfur cluster binding"/>
    <property type="evidence" value="ECO:0007669"/>
    <property type="project" value="UniProtKB-KW"/>
</dbReference>
<dbReference type="PANTHER" id="PTHR43742:SF6">
    <property type="entry name" value="OXIDOREDUCTASE YYAE-RELATED"/>
    <property type="match status" value="1"/>
</dbReference>
<dbReference type="EMBL" id="LAZR01038640">
    <property type="protein sequence ID" value="KKL19023.1"/>
    <property type="molecule type" value="Genomic_DNA"/>
</dbReference>
<dbReference type="PANTHER" id="PTHR43742">
    <property type="entry name" value="TRIMETHYLAMINE-N-OXIDE REDUCTASE"/>
    <property type="match status" value="1"/>
</dbReference>
<sequence>MNPMGCQKGAAWSRLLYSPERVLHPLKRAGKRGEGKWQRVSWDQALTEIADHILDAIQEIGPEAIINEGTPGQGGLLSSFPFSRVHMLLGGLRTDVNAVINDFSPGIYLTYGKFDPANSMDDHFHAKFIMLTHCNPVYTQMAGYHYTAEARYNGAEVVLVAPDVSPSHVHADRYVPIRPGTDAALGLGMAQVIIEEGLYEALFVKEQTDLPLLVRLDSLHFLRQSDLEDGGRDDQFYYWDTKSRRMVEAPLTTLALGDVEPALEIEAGREAYSVELKCGRRVELVPVFELL</sequence>
<keyword evidence="2" id="KW-0411">Iron-sulfur</keyword>